<dbReference type="SUPFAM" id="SSF54631">
    <property type="entry name" value="CBS-domain pair"/>
    <property type="match status" value="1"/>
</dbReference>
<dbReference type="GO" id="GO:0003676">
    <property type="term" value="F:nucleic acid binding"/>
    <property type="evidence" value="ECO:0007669"/>
    <property type="project" value="InterPro"/>
</dbReference>
<dbReference type="SMART" id="SM00116">
    <property type="entry name" value="CBS"/>
    <property type="match status" value="1"/>
</dbReference>
<name>B8R965_9BACT</name>
<dbReference type="InterPro" id="IPR012337">
    <property type="entry name" value="RNaseH-like_sf"/>
</dbReference>
<protein>
    <submittedName>
        <fullName evidence="7">Putative DNA polymerase III epsilon subunit</fullName>
    </submittedName>
</protein>
<dbReference type="InterPro" id="IPR000644">
    <property type="entry name" value="CBS_dom"/>
</dbReference>
<evidence type="ECO:0000313" key="7">
    <source>
        <dbReference type="EMBL" id="ACF98221.1"/>
    </source>
</evidence>
<dbReference type="GO" id="GO:0008408">
    <property type="term" value="F:3'-5' exonuclease activity"/>
    <property type="evidence" value="ECO:0007669"/>
    <property type="project" value="TreeGrafter"/>
</dbReference>
<evidence type="ECO:0000256" key="4">
    <source>
        <dbReference type="PROSITE-ProRule" id="PRU00703"/>
    </source>
</evidence>
<feature type="compositionally biased region" description="Basic and acidic residues" evidence="5">
    <location>
        <begin position="1"/>
        <end position="10"/>
    </location>
</feature>
<dbReference type="SUPFAM" id="SSF53098">
    <property type="entry name" value="Ribonuclease H-like"/>
    <property type="match status" value="1"/>
</dbReference>
<keyword evidence="4" id="KW-0129">CBS domain</keyword>
<dbReference type="PROSITE" id="PS51371">
    <property type="entry name" value="CBS"/>
    <property type="match status" value="1"/>
</dbReference>
<organism evidence="7">
    <name type="scientific">uncultured bacterium 1114</name>
    <dbReference type="NCBI Taxonomy" id="548901"/>
    <lineage>
        <taxon>Bacteria</taxon>
        <taxon>environmental samples</taxon>
    </lineage>
</organism>
<dbReference type="InterPro" id="IPR036397">
    <property type="entry name" value="RNaseH_sf"/>
</dbReference>
<dbReference type="Pfam" id="PF00929">
    <property type="entry name" value="RNase_T"/>
    <property type="match status" value="1"/>
</dbReference>
<dbReference type="Pfam" id="PF00571">
    <property type="entry name" value="CBS"/>
    <property type="match status" value="1"/>
</dbReference>
<feature type="domain" description="CBS" evidence="6">
    <location>
        <begin position="248"/>
        <end position="306"/>
    </location>
</feature>
<dbReference type="InterPro" id="IPR046342">
    <property type="entry name" value="CBS_dom_sf"/>
</dbReference>
<feature type="region of interest" description="Disordered" evidence="5">
    <location>
        <begin position="1"/>
        <end position="20"/>
    </location>
</feature>
<dbReference type="EMBL" id="EU910858">
    <property type="protein sequence ID" value="ACF98221.1"/>
    <property type="molecule type" value="Genomic_DNA"/>
</dbReference>
<dbReference type="PANTHER" id="PTHR30231:SF4">
    <property type="entry name" value="PROTEIN NEN2"/>
    <property type="match status" value="1"/>
</dbReference>
<accession>B8R965</accession>
<evidence type="ECO:0000256" key="1">
    <source>
        <dbReference type="ARBA" id="ARBA00022722"/>
    </source>
</evidence>
<keyword evidence="3" id="KW-0269">Exonuclease</keyword>
<evidence type="ECO:0000256" key="2">
    <source>
        <dbReference type="ARBA" id="ARBA00022801"/>
    </source>
</evidence>
<keyword evidence="1" id="KW-0540">Nuclease</keyword>
<evidence type="ECO:0000256" key="3">
    <source>
        <dbReference type="ARBA" id="ARBA00022839"/>
    </source>
</evidence>
<dbReference type="SMART" id="SM00479">
    <property type="entry name" value="EXOIII"/>
    <property type="match status" value="1"/>
</dbReference>
<evidence type="ECO:0000259" key="6">
    <source>
        <dbReference type="PROSITE" id="PS51371"/>
    </source>
</evidence>
<dbReference type="FunFam" id="3.30.420.10:FF:000045">
    <property type="entry name" value="3'-5' exonuclease DinG"/>
    <property type="match status" value="1"/>
</dbReference>
<dbReference type="Gene3D" id="3.10.580.10">
    <property type="entry name" value="CBS-domain"/>
    <property type="match status" value="1"/>
</dbReference>
<dbReference type="Gene3D" id="3.30.420.10">
    <property type="entry name" value="Ribonuclease H-like superfamily/Ribonuclease H"/>
    <property type="match status" value="1"/>
</dbReference>
<dbReference type="InterPro" id="IPR013520">
    <property type="entry name" value="Ribonucl_H"/>
</dbReference>
<evidence type="ECO:0000256" key="5">
    <source>
        <dbReference type="SAM" id="MobiDB-lite"/>
    </source>
</evidence>
<dbReference type="AlphaFoldDB" id="B8R965"/>
<keyword evidence="2" id="KW-0378">Hydrolase</keyword>
<dbReference type="CDD" id="cd06127">
    <property type="entry name" value="DEDDh"/>
    <property type="match status" value="1"/>
</dbReference>
<sequence>MENELDRDADPPAAPPPTEATLLSELPVTALDTETTGLDPGRDRIVAIGAVRLHGRRLYPSRTFETLVRPGISIPASASAIHGIGDAMVAGAPGMAEIWPRLSPWLAGRVVLGHHVDFDLAMIGAAARRHGFSWTEPFALDTARLVAALDGSSPVDLDEAAQRHGVTLEGRHSALGDSLIAARVYLRLVPRLVERGVVTLGDAIRFQGRDAAPLQSFRAPAPHPTLGDQPALRRLDAFPYLHRIADVMSHPLLTIEPHRTLREAASVLTERGVSALVSLDGQQRPAGIMTERDIVRAVAGRGESALGSTVES</sequence>
<dbReference type="PANTHER" id="PTHR30231">
    <property type="entry name" value="DNA POLYMERASE III SUBUNIT EPSILON"/>
    <property type="match status" value="1"/>
</dbReference>
<reference evidence="7" key="1">
    <citation type="journal article" date="2009" name="Appl. Environ. Microbiol.">
        <title>Characterization of denitrification gene clusters of soil bacteria via a metagenomic approach.</title>
        <authorList>
            <person name="Demaneche S."/>
            <person name="Philippot L."/>
            <person name="David M.M."/>
            <person name="Navarro E."/>
            <person name="Vogel T.M."/>
            <person name="Simonet P."/>
        </authorList>
    </citation>
    <scope>NUCLEOTIDE SEQUENCE</scope>
</reference>
<feature type="non-terminal residue" evidence="7">
    <location>
        <position position="312"/>
    </location>
</feature>
<proteinExistence type="predicted"/>